<accession>A0ABQ9YRV9</accession>
<evidence type="ECO:0000313" key="1">
    <source>
        <dbReference type="EMBL" id="KAK4003352.1"/>
    </source>
</evidence>
<dbReference type="Proteomes" id="UP001234178">
    <property type="component" value="Unassembled WGS sequence"/>
</dbReference>
<keyword evidence="2" id="KW-1185">Reference proteome</keyword>
<gene>
    <name evidence="1" type="ORF">OUZ56_005120</name>
</gene>
<comment type="caution">
    <text evidence="1">The sequence shown here is derived from an EMBL/GenBank/DDBJ whole genome shotgun (WGS) entry which is preliminary data.</text>
</comment>
<proteinExistence type="predicted"/>
<sequence>MMTLTPSTIAHGTRFTLGTRVSVNINLFARSLFVQTFSNQQITARFVERERGRQVGRENFWCETGHYIVRMGRDAGRQVALAIKMKSRWIVAH</sequence>
<dbReference type="EMBL" id="JAOYFB010000001">
    <property type="protein sequence ID" value="KAK4003352.1"/>
    <property type="molecule type" value="Genomic_DNA"/>
</dbReference>
<reference evidence="1 2" key="1">
    <citation type="journal article" date="2023" name="Nucleic Acids Res.">
        <title>The hologenome of Daphnia magna reveals possible DNA methylation and microbiome-mediated evolution of the host genome.</title>
        <authorList>
            <person name="Chaturvedi A."/>
            <person name="Li X."/>
            <person name="Dhandapani V."/>
            <person name="Marshall H."/>
            <person name="Kissane S."/>
            <person name="Cuenca-Cambronero M."/>
            <person name="Asole G."/>
            <person name="Calvet F."/>
            <person name="Ruiz-Romero M."/>
            <person name="Marangio P."/>
            <person name="Guigo R."/>
            <person name="Rago D."/>
            <person name="Mirbahai L."/>
            <person name="Eastwood N."/>
            <person name="Colbourne J.K."/>
            <person name="Zhou J."/>
            <person name="Mallon E."/>
            <person name="Orsini L."/>
        </authorList>
    </citation>
    <scope>NUCLEOTIDE SEQUENCE [LARGE SCALE GENOMIC DNA]</scope>
    <source>
        <strain evidence="1">LRV0_1</strain>
    </source>
</reference>
<evidence type="ECO:0000313" key="2">
    <source>
        <dbReference type="Proteomes" id="UP001234178"/>
    </source>
</evidence>
<organism evidence="1 2">
    <name type="scientific">Daphnia magna</name>
    <dbReference type="NCBI Taxonomy" id="35525"/>
    <lineage>
        <taxon>Eukaryota</taxon>
        <taxon>Metazoa</taxon>
        <taxon>Ecdysozoa</taxon>
        <taxon>Arthropoda</taxon>
        <taxon>Crustacea</taxon>
        <taxon>Branchiopoda</taxon>
        <taxon>Diplostraca</taxon>
        <taxon>Cladocera</taxon>
        <taxon>Anomopoda</taxon>
        <taxon>Daphniidae</taxon>
        <taxon>Daphnia</taxon>
    </lineage>
</organism>
<name>A0ABQ9YRV9_9CRUS</name>
<protein>
    <submittedName>
        <fullName evidence="1">Uncharacterized protein</fullName>
    </submittedName>
</protein>